<evidence type="ECO:0000256" key="9">
    <source>
        <dbReference type="SAM" id="MobiDB-lite"/>
    </source>
</evidence>
<dbReference type="RefSeq" id="WP_222875685.1">
    <property type="nucleotide sequence ID" value="NZ_AP023361.1"/>
</dbReference>
<organism evidence="14 15">
    <name type="scientific">Terrihabitans soli</name>
    <dbReference type="NCBI Taxonomy" id="708113"/>
    <lineage>
        <taxon>Bacteria</taxon>
        <taxon>Pseudomonadati</taxon>
        <taxon>Pseudomonadota</taxon>
        <taxon>Alphaproteobacteria</taxon>
        <taxon>Hyphomicrobiales</taxon>
        <taxon>Terrihabitans</taxon>
    </lineage>
</organism>
<evidence type="ECO:0000259" key="12">
    <source>
        <dbReference type="Pfam" id="PF25944"/>
    </source>
</evidence>
<dbReference type="InterPro" id="IPR058627">
    <property type="entry name" value="MdtA-like_C"/>
</dbReference>
<evidence type="ECO:0000256" key="8">
    <source>
        <dbReference type="SAM" id="Coils"/>
    </source>
</evidence>
<dbReference type="Gene3D" id="6.10.140.1990">
    <property type="match status" value="1"/>
</dbReference>
<dbReference type="GO" id="GO:1990961">
    <property type="term" value="P:xenobiotic detoxification by transmembrane export across the plasma membrane"/>
    <property type="evidence" value="ECO:0007669"/>
    <property type="project" value="InterPro"/>
</dbReference>
<evidence type="ECO:0000313" key="15">
    <source>
        <dbReference type="Proteomes" id="UP000515317"/>
    </source>
</evidence>
<evidence type="ECO:0000256" key="5">
    <source>
        <dbReference type="ARBA" id="ARBA00022519"/>
    </source>
</evidence>
<dbReference type="GO" id="GO:1990281">
    <property type="term" value="C:efflux pump complex"/>
    <property type="evidence" value="ECO:0007669"/>
    <property type="project" value="TreeGrafter"/>
</dbReference>
<name>A0A6S6QWZ2_9HYPH</name>
<feature type="domain" description="Multidrug resistance protein MdtA-like beta-barrel" evidence="12">
    <location>
        <begin position="241"/>
        <end position="317"/>
    </location>
</feature>
<evidence type="ECO:0000256" key="6">
    <source>
        <dbReference type="ARBA" id="ARBA00023054"/>
    </source>
</evidence>
<dbReference type="InterPro" id="IPR058624">
    <property type="entry name" value="MdtA-like_HH"/>
</dbReference>
<feature type="region of interest" description="Disordered" evidence="9">
    <location>
        <begin position="375"/>
        <end position="403"/>
    </location>
</feature>
<dbReference type="GO" id="GO:1990195">
    <property type="term" value="C:macrolide transmembrane transporter complex"/>
    <property type="evidence" value="ECO:0007669"/>
    <property type="project" value="InterPro"/>
</dbReference>
<dbReference type="Pfam" id="PF25876">
    <property type="entry name" value="HH_MFP_RND"/>
    <property type="match status" value="1"/>
</dbReference>
<dbReference type="InterPro" id="IPR058625">
    <property type="entry name" value="MdtA-like_BSH"/>
</dbReference>
<accession>A0A6S6QWZ2</accession>
<dbReference type="SUPFAM" id="SSF111369">
    <property type="entry name" value="HlyD-like secretion proteins"/>
    <property type="match status" value="1"/>
</dbReference>
<dbReference type="AlphaFoldDB" id="A0A6S6QWZ2"/>
<dbReference type="Pfam" id="PF25944">
    <property type="entry name" value="Beta-barrel_RND"/>
    <property type="match status" value="1"/>
</dbReference>
<dbReference type="KEGG" id="tso:IZ6_28200"/>
<feature type="domain" description="Multidrug resistance protein MdtA-like barrel-sandwich hybrid" evidence="11">
    <location>
        <begin position="81"/>
        <end position="234"/>
    </location>
</feature>
<evidence type="ECO:0000256" key="3">
    <source>
        <dbReference type="ARBA" id="ARBA00022448"/>
    </source>
</evidence>
<evidence type="ECO:0000256" key="1">
    <source>
        <dbReference type="ARBA" id="ARBA00004236"/>
    </source>
</evidence>
<evidence type="ECO:0000259" key="11">
    <source>
        <dbReference type="Pfam" id="PF25917"/>
    </source>
</evidence>
<evidence type="ECO:0000256" key="4">
    <source>
        <dbReference type="ARBA" id="ARBA00022475"/>
    </source>
</evidence>
<dbReference type="EMBL" id="AP023361">
    <property type="protein sequence ID" value="BCJ92085.1"/>
    <property type="molecule type" value="Genomic_DNA"/>
</dbReference>
<dbReference type="InterPro" id="IPR058626">
    <property type="entry name" value="MdtA-like_b-barrel"/>
</dbReference>
<comment type="subcellular location">
    <subcellularLocation>
        <location evidence="1">Cell membrane</location>
    </subcellularLocation>
</comment>
<keyword evidence="15" id="KW-1185">Reference proteome</keyword>
<dbReference type="PANTHER" id="PTHR30469">
    <property type="entry name" value="MULTIDRUG RESISTANCE PROTEIN MDTA"/>
    <property type="match status" value="1"/>
</dbReference>
<protein>
    <submittedName>
        <fullName evidence="14">Macrolide-specific efflux protein MacA</fullName>
    </submittedName>
</protein>
<dbReference type="InterPro" id="IPR030190">
    <property type="entry name" value="MacA_alpha-hairpin_sf"/>
</dbReference>
<reference evidence="14 15" key="1">
    <citation type="submission" date="2020-08" db="EMBL/GenBank/DDBJ databases">
        <title>Genome sequence of Rhizobiales bacterium strain IZ6.</title>
        <authorList>
            <person name="Nakai R."/>
            <person name="Naganuma T."/>
        </authorList>
    </citation>
    <scope>NUCLEOTIDE SEQUENCE [LARGE SCALE GENOMIC DNA]</scope>
    <source>
        <strain evidence="14 15">IZ6</strain>
    </source>
</reference>
<dbReference type="GO" id="GO:0015562">
    <property type="term" value="F:efflux transmembrane transporter activity"/>
    <property type="evidence" value="ECO:0007669"/>
    <property type="project" value="TreeGrafter"/>
</dbReference>
<evidence type="ECO:0000259" key="10">
    <source>
        <dbReference type="Pfam" id="PF25876"/>
    </source>
</evidence>
<keyword evidence="5" id="KW-0997">Cell inner membrane</keyword>
<evidence type="ECO:0000256" key="2">
    <source>
        <dbReference type="ARBA" id="ARBA00009477"/>
    </source>
</evidence>
<keyword evidence="6 8" id="KW-0175">Coiled coil</keyword>
<dbReference type="GO" id="GO:0030313">
    <property type="term" value="C:cell envelope"/>
    <property type="evidence" value="ECO:0007669"/>
    <property type="project" value="UniProtKB-SubCell"/>
</dbReference>
<dbReference type="Proteomes" id="UP000515317">
    <property type="component" value="Chromosome"/>
</dbReference>
<feature type="coiled-coil region" evidence="8">
    <location>
        <begin position="165"/>
        <end position="192"/>
    </location>
</feature>
<dbReference type="NCBIfam" id="TIGR01730">
    <property type="entry name" value="RND_mfp"/>
    <property type="match status" value="1"/>
</dbReference>
<dbReference type="Gene3D" id="2.40.30.170">
    <property type="match status" value="1"/>
</dbReference>
<dbReference type="PANTHER" id="PTHR30469:SF33">
    <property type="entry name" value="SLR1207 PROTEIN"/>
    <property type="match status" value="1"/>
</dbReference>
<keyword evidence="7" id="KW-0472">Membrane</keyword>
<feature type="domain" description="Multidrug resistance protein MdtA-like C-terminal permuted SH3" evidence="13">
    <location>
        <begin position="324"/>
        <end position="382"/>
    </location>
</feature>
<feature type="compositionally biased region" description="Polar residues" evidence="9">
    <location>
        <begin position="382"/>
        <end position="394"/>
    </location>
</feature>
<sequence>MNIAPTRIFEGRTKPLGTPPPARNWRFAAIAAAVLAGGAVLYWQFGTAGSSSDQIVTAKVVRGDVIDTVSALGNLQPRDYVDLGAQVSGQLKTIHVEVGQAVKKGDLLAEIDPVVLNAKVEAGRASLASQRAQLVDKEAQRDLANQTLERQRKLVATKAVSETTFESAEATARSAAAQVDVLKAQIQQTESTLRGDEATLSYTKIFSPMNGTVVSISVRQGQTLNTNQSAPIIMRVADLSTMTVWTQVAEADVSRLKLGMTAEFTTLGSGQRRWSGKLQQILPTPEIVNNVVLYTALFDVDNPEGALMTQMSAQVYFIVGEARDVLTVPVSALKENRRTKETTVEVKTAFGTETRKVETGVKTRVLAEIKSGLEEGDEVVTGQRSAAQPASGSGQRRGPQMRL</sequence>
<dbReference type="GO" id="GO:0019898">
    <property type="term" value="C:extrinsic component of membrane"/>
    <property type="evidence" value="ECO:0007669"/>
    <property type="project" value="InterPro"/>
</dbReference>
<dbReference type="InterPro" id="IPR006143">
    <property type="entry name" value="RND_pump_MFP"/>
</dbReference>
<comment type="similarity">
    <text evidence="2">Belongs to the membrane fusion protein (MFP) (TC 8.A.1) family.</text>
</comment>
<proteinExistence type="inferred from homology"/>
<feature type="domain" description="Multidrug resistance protein MdtA-like alpha-helical hairpin" evidence="10">
    <location>
        <begin position="127"/>
        <end position="191"/>
    </location>
</feature>
<dbReference type="Gene3D" id="2.40.50.100">
    <property type="match status" value="1"/>
</dbReference>
<evidence type="ECO:0000256" key="7">
    <source>
        <dbReference type="ARBA" id="ARBA00023136"/>
    </source>
</evidence>
<gene>
    <name evidence="14" type="primary">macA</name>
    <name evidence="14" type="ORF">IZ6_28200</name>
</gene>
<dbReference type="Pfam" id="PF25917">
    <property type="entry name" value="BSH_RND"/>
    <property type="match status" value="1"/>
</dbReference>
<dbReference type="Gene3D" id="2.40.420.20">
    <property type="match status" value="1"/>
</dbReference>
<evidence type="ECO:0000259" key="13">
    <source>
        <dbReference type="Pfam" id="PF25967"/>
    </source>
</evidence>
<evidence type="ECO:0000313" key="14">
    <source>
        <dbReference type="EMBL" id="BCJ92085.1"/>
    </source>
</evidence>
<keyword evidence="3" id="KW-0813">Transport</keyword>
<dbReference type="Pfam" id="PF25967">
    <property type="entry name" value="RND-MFP_C"/>
    <property type="match status" value="1"/>
</dbReference>
<keyword evidence="4" id="KW-1003">Cell membrane</keyword>